<gene>
    <name evidence="1" type="ORF">SAMN02745823_02694</name>
</gene>
<dbReference type="STRING" id="1123282.SAMN02745823_02694"/>
<proteinExistence type="predicted"/>
<organism evidence="1 2">
    <name type="scientific">Sporobacter termitidis DSM 10068</name>
    <dbReference type="NCBI Taxonomy" id="1123282"/>
    <lineage>
        <taxon>Bacteria</taxon>
        <taxon>Bacillati</taxon>
        <taxon>Bacillota</taxon>
        <taxon>Clostridia</taxon>
        <taxon>Eubacteriales</taxon>
        <taxon>Oscillospiraceae</taxon>
        <taxon>Sporobacter</taxon>
    </lineage>
</organism>
<dbReference type="AlphaFoldDB" id="A0A1M5YMY7"/>
<dbReference type="Proteomes" id="UP000183995">
    <property type="component" value="Unassembled WGS sequence"/>
</dbReference>
<sequence>MAFNIGEKPGRGRYQCVFSDDVVTLETDDDALPACPNTDCLIAHETRWEKAKFSKNS</sequence>
<keyword evidence="2" id="KW-1185">Reference proteome</keyword>
<dbReference type="EMBL" id="FQXV01000009">
    <property type="protein sequence ID" value="SHI13457.1"/>
    <property type="molecule type" value="Genomic_DNA"/>
</dbReference>
<evidence type="ECO:0000313" key="2">
    <source>
        <dbReference type="Proteomes" id="UP000183995"/>
    </source>
</evidence>
<reference evidence="1 2" key="1">
    <citation type="submission" date="2016-11" db="EMBL/GenBank/DDBJ databases">
        <authorList>
            <person name="Jaros S."/>
            <person name="Januszkiewicz K."/>
            <person name="Wedrychowicz H."/>
        </authorList>
    </citation>
    <scope>NUCLEOTIDE SEQUENCE [LARGE SCALE GENOMIC DNA]</scope>
    <source>
        <strain evidence="1 2">DSM 10068</strain>
    </source>
</reference>
<accession>A0A1M5YMY7</accession>
<evidence type="ECO:0000313" key="1">
    <source>
        <dbReference type="EMBL" id="SHI13457.1"/>
    </source>
</evidence>
<dbReference type="RefSeq" id="WP_159435422.1">
    <property type="nucleotide sequence ID" value="NZ_FQXV01000009.1"/>
</dbReference>
<protein>
    <submittedName>
        <fullName evidence="1">Uncharacterized protein</fullName>
    </submittedName>
</protein>
<dbReference type="OrthoDB" id="3174978at2"/>
<name>A0A1M5YMY7_9FIRM</name>